<protein>
    <submittedName>
        <fullName evidence="1">Uncharacterized protein</fullName>
    </submittedName>
</protein>
<proteinExistence type="predicted"/>
<gene>
    <name evidence="1" type="ORF">F2Q68_00044718</name>
</gene>
<dbReference type="AlphaFoldDB" id="A0A8S9LLM7"/>
<sequence length="104" mass="10992">MDLLTLPDTFFENKTLANRTIFSAVAVSPSSFPVVVPLPNSGFILSAMDSGEPPPQSKFQAPTEFPSLPGVKNKPSPSTVLVKSPLDVDVSVGDGLHPSTRPTE</sequence>
<comment type="caution">
    <text evidence="1">The sequence shown here is derived from an EMBL/GenBank/DDBJ whole genome shotgun (WGS) entry which is preliminary data.</text>
</comment>
<dbReference type="Proteomes" id="UP000712281">
    <property type="component" value="Unassembled WGS sequence"/>
</dbReference>
<evidence type="ECO:0000313" key="1">
    <source>
        <dbReference type="EMBL" id="KAF2608930.1"/>
    </source>
</evidence>
<evidence type="ECO:0000313" key="2">
    <source>
        <dbReference type="Proteomes" id="UP000712281"/>
    </source>
</evidence>
<organism evidence="1 2">
    <name type="scientific">Brassica cretica</name>
    <name type="common">Mustard</name>
    <dbReference type="NCBI Taxonomy" id="69181"/>
    <lineage>
        <taxon>Eukaryota</taxon>
        <taxon>Viridiplantae</taxon>
        <taxon>Streptophyta</taxon>
        <taxon>Embryophyta</taxon>
        <taxon>Tracheophyta</taxon>
        <taxon>Spermatophyta</taxon>
        <taxon>Magnoliopsida</taxon>
        <taxon>eudicotyledons</taxon>
        <taxon>Gunneridae</taxon>
        <taxon>Pentapetalae</taxon>
        <taxon>rosids</taxon>
        <taxon>malvids</taxon>
        <taxon>Brassicales</taxon>
        <taxon>Brassicaceae</taxon>
        <taxon>Brassiceae</taxon>
        <taxon>Brassica</taxon>
    </lineage>
</organism>
<name>A0A8S9LLM7_BRACR</name>
<dbReference type="EMBL" id="QGKW02000276">
    <property type="protein sequence ID" value="KAF2608930.1"/>
    <property type="molecule type" value="Genomic_DNA"/>
</dbReference>
<reference evidence="1" key="1">
    <citation type="submission" date="2019-12" db="EMBL/GenBank/DDBJ databases">
        <title>Genome sequencing and annotation of Brassica cretica.</title>
        <authorList>
            <person name="Studholme D.J."/>
            <person name="Sarris P.F."/>
        </authorList>
    </citation>
    <scope>NUCLEOTIDE SEQUENCE</scope>
    <source>
        <strain evidence="1">PFS-001/15</strain>
        <tissue evidence="1">Leaf</tissue>
    </source>
</reference>
<accession>A0A8S9LLM7</accession>